<evidence type="ECO:0000313" key="4">
    <source>
        <dbReference type="EMBL" id="EEP61305.1"/>
    </source>
</evidence>
<evidence type="ECO:0000313" key="1">
    <source>
        <dbReference type="EMBL" id="EEP60266.1"/>
    </source>
</evidence>
<dbReference type="EMBL" id="ABZS01000027">
    <property type="protein sequence ID" value="EEP61063.1"/>
    <property type="molecule type" value="Genomic_DNA"/>
</dbReference>
<organism evidence="5 6">
    <name type="scientific">Sulfurihydrogenibium yellowstonense SS-5</name>
    <dbReference type="NCBI Taxonomy" id="432331"/>
    <lineage>
        <taxon>Bacteria</taxon>
        <taxon>Pseudomonadati</taxon>
        <taxon>Aquificota</taxon>
        <taxon>Aquificia</taxon>
        <taxon>Aquificales</taxon>
        <taxon>Hydrogenothermaceae</taxon>
        <taxon>Sulfurihydrogenibium</taxon>
    </lineage>
</organism>
<evidence type="ECO:0000313" key="3">
    <source>
        <dbReference type="EMBL" id="EEP61063.1"/>
    </source>
</evidence>
<sequence>MVAVCAGYPTTPVWLRLPPWHHTGLGSSPFARRYLGNPIAVSFPPATKRFYFAEFGSADADDWLLTSRVSPFGNPRINACLRLPEAYRSLPRPSSLLTALGIHHGPLAAWPYLLPTAY</sequence>
<evidence type="ECO:0000313" key="5">
    <source>
        <dbReference type="EMBL" id="EEP61473.1"/>
    </source>
</evidence>
<proteinExistence type="predicted"/>
<dbReference type="AlphaFoldDB" id="C4FHJ4"/>
<dbReference type="EMBL" id="ABZS01000001">
    <property type="protein sequence ID" value="EEP61473.1"/>
    <property type="molecule type" value="Genomic_DNA"/>
</dbReference>
<dbReference type="EMBL" id="ABZS01000050">
    <property type="protein sequence ID" value="EEP60813.1"/>
    <property type="molecule type" value="Genomic_DNA"/>
</dbReference>
<evidence type="ECO:0000313" key="2">
    <source>
        <dbReference type="EMBL" id="EEP60813.1"/>
    </source>
</evidence>
<accession>C4FHJ4</accession>
<protein>
    <submittedName>
        <fullName evidence="5">Uncharacterized protein</fullName>
    </submittedName>
</protein>
<dbReference type="EMBL" id="ABZS01000010">
    <property type="protein sequence ID" value="EEP61305.1"/>
    <property type="molecule type" value="Genomic_DNA"/>
</dbReference>
<dbReference type="EMBL" id="ABZS01000123">
    <property type="protein sequence ID" value="EEP60266.1"/>
    <property type="molecule type" value="Genomic_DNA"/>
</dbReference>
<evidence type="ECO:0000313" key="6">
    <source>
        <dbReference type="Proteomes" id="UP000005540"/>
    </source>
</evidence>
<keyword evidence="6" id="KW-1185">Reference proteome</keyword>
<reference evidence="5 6" key="1">
    <citation type="submission" date="2009-04" db="EMBL/GenBank/DDBJ databases">
        <authorList>
            <person name="Reysenbach A.-L."/>
            <person name="Heidelberg J.F."/>
            <person name="Nelson W.C."/>
        </authorList>
    </citation>
    <scope>NUCLEOTIDE SEQUENCE [LARGE SCALE GENOMIC DNA]</scope>
    <source>
        <strain evidence="5 6">SS-5</strain>
    </source>
</reference>
<dbReference type="Proteomes" id="UP000005540">
    <property type="component" value="Unassembled WGS sequence"/>
</dbReference>
<gene>
    <name evidence="5" type="ORF">SULYE_0022</name>
    <name evidence="4" type="ORF">SULYE_0182</name>
    <name evidence="3" type="ORF">SULYE_0413</name>
    <name evidence="2" type="ORF">SULYE_0672</name>
    <name evidence="1" type="ORF">SULYE_1231</name>
</gene>
<name>C4FHJ4_9AQUI</name>
<comment type="caution">
    <text evidence="5">The sequence shown here is derived from an EMBL/GenBank/DDBJ whole genome shotgun (WGS) entry which is preliminary data.</text>
</comment>